<dbReference type="GO" id="GO:0000155">
    <property type="term" value="F:phosphorelay sensor kinase activity"/>
    <property type="evidence" value="ECO:0007669"/>
    <property type="project" value="InterPro"/>
</dbReference>
<name>A0A7W6MN43_9HYPH</name>
<reference evidence="16 17" key="1">
    <citation type="submission" date="2020-08" db="EMBL/GenBank/DDBJ databases">
        <title>Genomic Encyclopedia of Type Strains, Phase IV (KMG-IV): sequencing the most valuable type-strain genomes for metagenomic binning, comparative biology and taxonomic classification.</title>
        <authorList>
            <person name="Goeker M."/>
        </authorList>
    </citation>
    <scope>NUCLEOTIDE SEQUENCE [LARGE SCALE GENOMIC DNA]</scope>
    <source>
        <strain evidence="16 17">DSM 103570</strain>
    </source>
</reference>
<accession>A0A7W6MN43</accession>
<protein>
    <recommendedName>
        <fullName evidence="3">histidine kinase</fullName>
        <ecNumber evidence="3">2.7.13.3</ecNumber>
    </recommendedName>
</protein>
<evidence type="ECO:0000256" key="5">
    <source>
        <dbReference type="ARBA" id="ARBA00022679"/>
    </source>
</evidence>
<evidence type="ECO:0000259" key="15">
    <source>
        <dbReference type="PROSITE" id="PS50885"/>
    </source>
</evidence>
<comment type="catalytic activity">
    <reaction evidence="1">
        <text>ATP + protein L-histidine = ADP + protein N-phospho-L-histidine.</text>
        <dbReference type="EC" id="2.7.13.3"/>
    </reaction>
</comment>
<evidence type="ECO:0000256" key="6">
    <source>
        <dbReference type="ARBA" id="ARBA00022692"/>
    </source>
</evidence>
<comment type="subcellular location">
    <subcellularLocation>
        <location evidence="2">Membrane</location>
        <topology evidence="2">Multi-pass membrane protein</topology>
    </subcellularLocation>
</comment>
<dbReference type="InterPro" id="IPR004358">
    <property type="entry name" value="Sig_transdc_His_kin-like_C"/>
</dbReference>
<dbReference type="EC" id="2.7.13.3" evidence="3"/>
<dbReference type="Proteomes" id="UP000588647">
    <property type="component" value="Unassembled WGS sequence"/>
</dbReference>
<feature type="transmembrane region" description="Helical" evidence="13">
    <location>
        <begin position="154"/>
        <end position="177"/>
    </location>
</feature>
<keyword evidence="6 13" id="KW-0812">Transmembrane</keyword>
<feature type="transmembrane region" description="Helical" evidence="13">
    <location>
        <begin position="9"/>
        <end position="30"/>
    </location>
</feature>
<dbReference type="Pfam" id="PF02518">
    <property type="entry name" value="HATPase_c"/>
    <property type="match status" value="1"/>
</dbReference>
<evidence type="ECO:0000256" key="13">
    <source>
        <dbReference type="SAM" id="Phobius"/>
    </source>
</evidence>
<dbReference type="PROSITE" id="PS50885">
    <property type="entry name" value="HAMP"/>
    <property type="match status" value="1"/>
</dbReference>
<keyword evidence="7" id="KW-0547">Nucleotide-binding</keyword>
<dbReference type="InterPro" id="IPR036097">
    <property type="entry name" value="HisK_dim/P_sf"/>
</dbReference>
<keyword evidence="10 13" id="KW-1133">Transmembrane helix</keyword>
<dbReference type="CDD" id="cd00075">
    <property type="entry name" value="HATPase"/>
    <property type="match status" value="1"/>
</dbReference>
<keyword evidence="5 16" id="KW-0808">Transferase</keyword>
<feature type="domain" description="HAMP" evidence="15">
    <location>
        <begin position="178"/>
        <end position="230"/>
    </location>
</feature>
<evidence type="ECO:0000256" key="7">
    <source>
        <dbReference type="ARBA" id="ARBA00022741"/>
    </source>
</evidence>
<dbReference type="PRINTS" id="PR00344">
    <property type="entry name" value="BCTRLSENSOR"/>
</dbReference>
<dbReference type="PANTHER" id="PTHR45436">
    <property type="entry name" value="SENSOR HISTIDINE KINASE YKOH"/>
    <property type="match status" value="1"/>
</dbReference>
<dbReference type="InterPro" id="IPR003661">
    <property type="entry name" value="HisK_dim/P_dom"/>
</dbReference>
<dbReference type="GO" id="GO:0005524">
    <property type="term" value="F:ATP binding"/>
    <property type="evidence" value="ECO:0007669"/>
    <property type="project" value="UniProtKB-KW"/>
</dbReference>
<dbReference type="SUPFAM" id="SSF47384">
    <property type="entry name" value="Homodimeric domain of signal transducing histidine kinase"/>
    <property type="match status" value="1"/>
</dbReference>
<feature type="domain" description="Histidine kinase" evidence="14">
    <location>
        <begin position="238"/>
        <end position="446"/>
    </location>
</feature>
<dbReference type="GO" id="GO:0005886">
    <property type="term" value="C:plasma membrane"/>
    <property type="evidence" value="ECO:0007669"/>
    <property type="project" value="TreeGrafter"/>
</dbReference>
<dbReference type="Pfam" id="PF00512">
    <property type="entry name" value="HisKA"/>
    <property type="match status" value="1"/>
</dbReference>
<dbReference type="InterPro" id="IPR005467">
    <property type="entry name" value="His_kinase_dom"/>
</dbReference>
<evidence type="ECO:0000256" key="12">
    <source>
        <dbReference type="ARBA" id="ARBA00023136"/>
    </source>
</evidence>
<dbReference type="SUPFAM" id="SSF55874">
    <property type="entry name" value="ATPase domain of HSP90 chaperone/DNA topoisomerase II/histidine kinase"/>
    <property type="match status" value="1"/>
</dbReference>
<dbReference type="InterPro" id="IPR050428">
    <property type="entry name" value="TCS_sensor_his_kinase"/>
</dbReference>
<evidence type="ECO:0000256" key="11">
    <source>
        <dbReference type="ARBA" id="ARBA00023012"/>
    </source>
</evidence>
<evidence type="ECO:0000313" key="17">
    <source>
        <dbReference type="Proteomes" id="UP000588647"/>
    </source>
</evidence>
<dbReference type="EMBL" id="JACIEM010000001">
    <property type="protein sequence ID" value="MBB4001545.1"/>
    <property type="molecule type" value="Genomic_DNA"/>
</dbReference>
<evidence type="ECO:0000259" key="14">
    <source>
        <dbReference type="PROSITE" id="PS50109"/>
    </source>
</evidence>
<evidence type="ECO:0000256" key="8">
    <source>
        <dbReference type="ARBA" id="ARBA00022777"/>
    </source>
</evidence>
<evidence type="ECO:0000256" key="10">
    <source>
        <dbReference type="ARBA" id="ARBA00022989"/>
    </source>
</evidence>
<dbReference type="Pfam" id="PF08521">
    <property type="entry name" value="2CSK_N"/>
    <property type="match status" value="1"/>
</dbReference>
<sequence length="456" mass="48843">MTGSLKGRLFLLLLVTTGVVWLCATAWIYASTRAEVERVLDARLMEAARMVSSLVQSQDIDMDAAARIAAPARETERGPYERHLSCQIWSLSGSLLGRSDGAPAERLSDHADGFAEQVVDGETWRVFAVRDPTSGVEVLVGDNLEMRARLVRDIVTGLLLPMLLIAPLLAGIIWLAVWRGMRPLDRLAATLGEREADRLHPLPIEATVSEIRPVVAALNGLFERVAKVRDRERQFLAYAAHELRTPLSGLKTQAQIATRSDDVAVRAAALVQIVTAVDRTSRLVRQLLATAEAEAVSAEEDVSPVPLAPLLHDLLGDQHARLAAKGGNLVIDASVDRALVANQTLVCLALRNLVENAVSHSPQGGTVVLRRCGASILVEDEGPGIPADEIARATERFFRGRNHATVGSGLGLSIVKLCAEKLGGSVELANRARGGLAARLTIPGLHAGAASPREDA</sequence>
<keyword evidence="4" id="KW-0597">Phosphoprotein</keyword>
<dbReference type="PROSITE" id="PS50109">
    <property type="entry name" value="HIS_KIN"/>
    <property type="match status" value="1"/>
</dbReference>
<organism evidence="16 17">
    <name type="scientific">Aurantimonas endophytica</name>
    <dbReference type="NCBI Taxonomy" id="1522175"/>
    <lineage>
        <taxon>Bacteria</taxon>
        <taxon>Pseudomonadati</taxon>
        <taxon>Pseudomonadota</taxon>
        <taxon>Alphaproteobacteria</taxon>
        <taxon>Hyphomicrobiales</taxon>
        <taxon>Aurantimonadaceae</taxon>
        <taxon>Aurantimonas</taxon>
    </lineage>
</organism>
<evidence type="ECO:0000313" key="16">
    <source>
        <dbReference type="EMBL" id="MBB4001545.1"/>
    </source>
</evidence>
<dbReference type="SMART" id="SM00387">
    <property type="entry name" value="HATPase_c"/>
    <property type="match status" value="1"/>
</dbReference>
<dbReference type="Gene3D" id="3.30.565.10">
    <property type="entry name" value="Histidine kinase-like ATPase, C-terminal domain"/>
    <property type="match status" value="1"/>
</dbReference>
<dbReference type="AlphaFoldDB" id="A0A7W6MN43"/>
<dbReference type="InterPro" id="IPR003594">
    <property type="entry name" value="HATPase_dom"/>
</dbReference>
<comment type="caution">
    <text evidence="16">The sequence shown here is derived from an EMBL/GenBank/DDBJ whole genome shotgun (WGS) entry which is preliminary data.</text>
</comment>
<keyword evidence="9" id="KW-0067">ATP-binding</keyword>
<evidence type="ECO:0000256" key="2">
    <source>
        <dbReference type="ARBA" id="ARBA00004141"/>
    </source>
</evidence>
<evidence type="ECO:0000256" key="9">
    <source>
        <dbReference type="ARBA" id="ARBA00022840"/>
    </source>
</evidence>
<keyword evidence="17" id="KW-1185">Reference proteome</keyword>
<proteinExistence type="predicted"/>
<dbReference type="InterPro" id="IPR013727">
    <property type="entry name" value="2CSK_N"/>
</dbReference>
<dbReference type="PANTHER" id="PTHR45436:SF14">
    <property type="entry name" value="SENSOR PROTEIN QSEC"/>
    <property type="match status" value="1"/>
</dbReference>
<gene>
    <name evidence="16" type="ORF">GGR03_000592</name>
</gene>
<evidence type="ECO:0000256" key="1">
    <source>
        <dbReference type="ARBA" id="ARBA00000085"/>
    </source>
</evidence>
<dbReference type="InterPro" id="IPR036890">
    <property type="entry name" value="HATPase_C_sf"/>
</dbReference>
<evidence type="ECO:0000256" key="3">
    <source>
        <dbReference type="ARBA" id="ARBA00012438"/>
    </source>
</evidence>
<evidence type="ECO:0000256" key="4">
    <source>
        <dbReference type="ARBA" id="ARBA00022553"/>
    </source>
</evidence>
<dbReference type="RefSeq" id="WP_183206061.1">
    <property type="nucleotide sequence ID" value="NZ_JAAAMM010000001.1"/>
</dbReference>
<dbReference type="Gene3D" id="1.10.287.130">
    <property type="match status" value="1"/>
</dbReference>
<keyword evidence="8 16" id="KW-0418">Kinase</keyword>
<keyword evidence="12 13" id="KW-0472">Membrane</keyword>
<dbReference type="SMART" id="SM00388">
    <property type="entry name" value="HisKA"/>
    <property type="match status" value="1"/>
</dbReference>
<keyword evidence="11" id="KW-0902">Two-component regulatory system</keyword>
<dbReference type="CDD" id="cd00082">
    <property type="entry name" value="HisKA"/>
    <property type="match status" value="1"/>
</dbReference>
<dbReference type="InterPro" id="IPR003660">
    <property type="entry name" value="HAMP_dom"/>
</dbReference>